<feature type="transmembrane region" description="Helical" evidence="10">
    <location>
        <begin position="383"/>
        <end position="407"/>
    </location>
</feature>
<feature type="transmembrane region" description="Helical" evidence="10">
    <location>
        <begin position="322"/>
        <end position="343"/>
    </location>
</feature>
<protein>
    <recommendedName>
        <fullName evidence="9">Teichoic acid D-alanyltransferase</fullName>
        <ecNumber evidence="9">2.3.1.-</ecNumber>
    </recommendedName>
</protein>
<feature type="transmembrane region" description="Helical" evidence="10">
    <location>
        <begin position="19"/>
        <end position="36"/>
    </location>
</feature>
<gene>
    <name evidence="11" type="primary">dltB</name>
    <name evidence="11" type="ORF">SITYG_19670</name>
</gene>
<evidence type="ECO:0000256" key="3">
    <source>
        <dbReference type="ARBA" id="ARBA00022475"/>
    </source>
</evidence>
<organism evidence="11 12">
    <name type="scientific">Streptococcus intermedius</name>
    <dbReference type="NCBI Taxonomy" id="1338"/>
    <lineage>
        <taxon>Bacteria</taxon>
        <taxon>Bacillati</taxon>
        <taxon>Bacillota</taxon>
        <taxon>Bacilli</taxon>
        <taxon>Lactobacillales</taxon>
        <taxon>Streptococcaceae</taxon>
        <taxon>Streptococcus</taxon>
        <taxon>Streptococcus anginosus group</taxon>
    </lineage>
</organism>
<feature type="transmembrane region" description="Helical" evidence="10">
    <location>
        <begin position="223"/>
        <end position="243"/>
    </location>
</feature>
<name>A0AAD1FKP4_STRIT</name>
<reference evidence="11 12" key="1">
    <citation type="journal article" date="2017" name="Infect. Immun.">
        <title>Characterization of the Pathogenicity of Streptococcus intermedius TYG1620 Isolated from a Human Brain Abscess Based on the Complete Genome Sequence with Transcriptome Analysis and Transposon Mutagenesis in a Murine Subcutaneous Abscess Model.</title>
        <authorList>
            <person name="Hasegawa N."/>
            <person name="Sekizuka T."/>
            <person name="Sugi Y."/>
            <person name="Kawakami N."/>
            <person name="Ogasawara Y."/>
            <person name="Kato K."/>
            <person name="Yamashita A."/>
            <person name="Takeuchi F."/>
            <person name="Kuroda M."/>
        </authorList>
    </citation>
    <scope>NUCLEOTIDE SEQUENCE [LARGE SCALE GENOMIC DNA]</scope>
    <source>
        <strain evidence="11 12">TYG1620</strain>
    </source>
</reference>
<comment type="function">
    <text evidence="9">O-acyltransferase that catalyzes D-alanylation of both teichoic acid and lipoteichoic acid (LTA). D-alanylation of LTA plays an important role in modulating the properties of the cell wall in Gram-positive bacteria, influencing the net charge of the cell wall. Catalyzes D-alanylation from DltC carrier protein.</text>
</comment>
<keyword evidence="5 10" id="KW-0812">Transmembrane</keyword>
<dbReference type="InterPro" id="IPR024194">
    <property type="entry name" value="Ac/AlaTfrase_AlgI/DltB"/>
</dbReference>
<dbReference type="NCBIfam" id="TIGR04091">
    <property type="entry name" value="LTA_dltB"/>
    <property type="match status" value="1"/>
</dbReference>
<dbReference type="EMBL" id="AP014880">
    <property type="protein sequence ID" value="BAW17941.1"/>
    <property type="molecule type" value="Genomic_DNA"/>
</dbReference>
<evidence type="ECO:0000256" key="2">
    <source>
        <dbReference type="ARBA" id="ARBA00010323"/>
    </source>
</evidence>
<keyword evidence="3 9" id="KW-1003">Cell membrane</keyword>
<proteinExistence type="inferred from homology"/>
<dbReference type="PIRSF" id="PIRSF016636">
    <property type="entry name" value="AlgI_DltB"/>
    <property type="match status" value="1"/>
</dbReference>
<dbReference type="GO" id="GO:0016746">
    <property type="term" value="F:acyltransferase activity"/>
    <property type="evidence" value="ECO:0007669"/>
    <property type="project" value="UniProtKB-KW"/>
</dbReference>
<evidence type="ECO:0000256" key="8">
    <source>
        <dbReference type="ARBA" id="ARBA00023315"/>
    </source>
</evidence>
<evidence type="ECO:0000256" key="4">
    <source>
        <dbReference type="ARBA" id="ARBA00022679"/>
    </source>
</evidence>
<feature type="transmembrane region" description="Helical" evidence="10">
    <location>
        <begin position="92"/>
        <end position="108"/>
    </location>
</feature>
<keyword evidence="4 9" id="KW-0808">Transferase</keyword>
<comment type="pathway">
    <text evidence="9">Cell wall biogenesis; lipoteichoic acid biosynthesis.</text>
</comment>
<evidence type="ECO:0000256" key="9">
    <source>
        <dbReference type="PIRNR" id="PIRNR016636"/>
    </source>
</evidence>
<sequence length="414" mass="49039">MMDFIRQIPHLEPYGDPQYFVYIILAVLPIFVGLFFKKRFPVYEALVSLAFIIFMLIGPKLTQIYALLFYVLWQMLWVWTYKIYRKTGDSKWIFYLHIALSILPLFFVKVTPAIYGHQSLLGFLGISYLTFRSVGMIIELRDGVLKEFNLWEFLRFMLFMPTFSSGPIDRFKRFNEDYETIPERDELLDMLETSVQYIMLGFLYKFILAHIFGSMILPPLKQYALQMGGIFNLPTLGVMYVFGLDLFFDFAGYSMFALAISNLMGIKSPINFNKPFVSRDLKEFWNRWHMSLSFWFRDFVFMRLVTVLIRNKVFKNRNTTSSVAYIINMLVMGFWHGVTWYYIAYGLFHGLGLVVNDAWLRKKKTVNKERKKKNLPLLPDNKWTQAVGIFITFNVVMFSFLIFSGFLNDLWFKK</sequence>
<feature type="transmembrane region" description="Helical" evidence="10">
    <location>
        <begin position="290"/>
        <end position="310"/>
    </location>
</feature>
<dbReference type="AlphaFoldDB" id="A0AAD1FKP4"/>
<dbReference type="PANTHER" id="PTHR13285:SF23">
    <property type="entry name" value="TEICHOIC ACID D-ALANYLTRANSFERASE"/>
    <property type="match status" value="1"/>
</dbReference>
<evidence type="ECO:0000313" key="12">
    <source>
        <dbReference type="Proteomes" id="UP000217792"/>
    </source>
</evidence>
<keyword evidence="7 9" id="KW-0472">Membrane</keyword>
<evidence type="ECO:0000256" key="10">
    <source>
        <dbReference type="SAM" id="Phobius"/>
    </source>
</evidence>
<keyword evidence="8 9" id="KW-0012">Acyltransferase</keyword>
<evidence type="ECO:0000256" key="5">
    <source>
        <dbReference type="ARBA" id="ARBA00022692"/>
    </source>
</evidence>
<dbReference type="InterPro" id="IPR051085">
    <property type="entry name" value="MB_O-acyltransferase"/>
</dbReference>
<comment type="subcellular location">
    <subcellularLocation>
        <location evidence="1">Cell membrane</location>
        <topology evidence="1">Multi-pass membrane protein</topology>
    </subcellularLocation>
</comment>
<dbReference type="EC" id="2.3.1.-" evidence="9"/>
<evidence type="ECO:0000313" key="11">
    <source>
        <dbReference type="EMBL" id="BAW17941.1"/>
    </source>
</evidence>
<dbReference type="InterPro" id="IPR004299">
    <property type="entry name" value="MBOAT_fam"/>
</dbReference>
<dbReference type="PANTHER" id="PTHR13285">
    <property type="entry name" value="ACYLTRANSFERASE"/>
    <property type="match status" value="1"/>
</dbReference>
<dbReference type="Proteomes" id="UP000217792">
    <property type="component" value="Chromosome"/>
</dbReference>
<dbReference type="InterPro" id="IPR024024">
    <property type="entry name" value="DltB"/>
</dbReference>
<evidence type="ECO:0000256" key="1">
    <source>
        <dbReference type="ARBA" id="ARBA00004651"/>
    </source>
</evidence>
<evidence type="ECO:0000256" key="7">
    <source>
        <dbReference type="ARBA" id="ARBA00023136"/>
    </source>
</evidence>
<feature type="transmembrane region" description="Helical" evidence="10">
    <location>
        <begin position="197"/>
        <end position="217"/>
    </location>
</feature>
<dbReference type="GO" id="GO:0070395">
    <property type="term" value="P:lipoteichoic acid biosynthetic process"/>
    <property type="evidence" value="ECO:0007669"/>
    <property type="project" value="UniProtKB-UniRule"/>
</dbReference>
<dbReference type="RefSeq" id="WP_096363277.1">
    <property type="nucleotide sequence ID" value="NZ_AP014880.1"/>
</dbReference>
<accession>A0AAD1FKP4</accession>
<dbReference type="Pfam" id="PF03062">
    <property type="entry name" value="MBOAT"/>
    <property type="match status" value="1"/>
</dbReference>
<dbReference type="PIRSF" id="PIRSF500216">
    <property type="entry name" value="DltB"/>
    <property type="match status" value="1"/>
</dbReference>
<keyword evidence="6 10" id="KW-1133">Transmembrane helix</keyword>
<comment type="similarity">
    <text evidence="2 9">Belongs to the membrane-bound acyltransferase family.</text>
</comment>
<evidence type="ECO:0000256" key="6">
    <source>
        <dbReference type="ARBA" id="ARBA00022989"/>
    </source>
</evidence>
<dbReference type="GO" id="GO:0005886">
    <property type="term" value="C:plasma membrane"/>
    <property type="evidence" value="ECO:0007669"/>
    <property type="project" value="UniProtKB-SubCell"/>
</dbReference>